<keyword evidence="4 6" id="KW-1133">Transmembrane helix</keyword>
<comment type="similarity">
    <text evidence="6">Belongs to the TVP38/TMEM64 family.</text>
</comment>
<dbReference type="RefSeq" id="WP_226750767.1">
    <property type="nucleotide sequence ID" value="NZ_JAEINI020000004.1"/>
</dbReference>
<reference evidence="8 9" key="1">
    <citation type="submission" date="2021-10" db="EMBL/GenBank/DDBJ databases">
        <title>Alishewanella koreense sp. nov. isolated from seawater of southwestern coast in South Korea and the proposal for the reclassification of Rheinheimera perlucida and Rheinheimera tuosuensis as Arsukibacterium perlucida and Arsukibacterium tuosuensis.</title>
        <authorList>
            <person name="Kim K.H."/>
            <person name="Ruan W."/>
            <person name="Kim K.R."/>
            <person name="Baek J.H."/>
            <person name="Jeon C.O."/>
        </authorList>
    </citation>
    <scope>NUCLEOTIDE SEQUENCE [LARGE SCALE GENOMIC DNA]</scope>
    <source>
        <strain evidence="8 9">16-MA</strain>
    </source>
</reference>
<evidence type="ECO:0000256" key="3">
    <source>
        <dbReference type="ARBA" id="ARBA00022692"/>
    </source>
</evidence>
<evidence type="ECO:0000256" key="4">
    <source>
        <dbReference type="ARBA" id="ARBA00022989"/>
    </source>
</evidence>
<comment type="caution">
    <text evidence="8">The sequence shown here is derived from an EMBL/GenBank/DDBJ whole genome shotgun (WGS) entry which is preliminary data.</text>
</comment>
<evidence type="ECO:0000313" key="9">
    <source>
        <dbReference type="Proteomes" id="UP000633814"/>
    </source>
</evidence>
<evidence type="ECO:0000256" key="2">
    <source>
        <dbReference type="ARBA" id="ARBA00022475"/>
    </source>
</evidence>
<feature type="transmembrane region" description="Helical" evidence="6">
    <location>
        <begin position="111"/>
        <end position="130"/>
    </location>
</feature>
<dbReference type="PANTHER" id="PTHR12677:SF59">
    <property type="entry name" value="GOLGI APPARATUS MEMBRANE PROTEIN TVP38-RELATED"/>
    <property type="match status" value="1"/>
</dbReference>
<dbReference type="InterPro" id="IPR032816">
    <property type="entry name" value="VTT_dom"/>
</dbReference>
<dbReference type="Pfam" id="PF09335">
    <property type="entry name" value="VTT_dom"/>
    <property type="match status" value="1"/>
</dbReference>
<evidence type="ECO:0000256" key="1">
    <source>
        <dbReference type="ARBA" id="ARBA00004651"/>
    </source>
</evidence>
<evidence type="ECO:0000256" key="6">
    <source>
        <dbReference type="RuleBase" id="RU366058"/>
    </source>
</evidence>
<accession>A0ABS8C3W1</accession>
<proteinExistence type="inferred from homology"/>
<evidence type="ECO:0000313" key="8">
    <source>
        <dbReference type="EMBL" id="MCB5226670.1"/>
    </source>
</evidence>
<keyword evidence="3 6" id="KW-0812">Transmembrane</keyword>
<feature type="transmembrane region" description="Helical" evidence="6">
    <location>
        <begin position="137"/>
        <end position="156"/>
    </location>
</feature>
<comment type="subcellular location">
    <subcellularLocation>
        <location evidence="1 6">Cell membrane</location>
        <topology evidence="1 6">Multi-pass membrane protein</topology>
    </subcellularLocation>
</comment>
<feature type="transmembrane region" description="Helical" evidence="6">
    <location>
        <begin position="23"/>
        <end position="42"/>
    </location>
</feature>
<dbReference type="EMBL" id="JAEINI020000004">
    <property type="protein sequence ID" value="MCB5226670.1"/>
    <property type="molecule type" value="Genomic_DNA"/>
</dbReference>
<protein>
    <recommendedName>
        <fullName evidence="6">TVP38/TMEM64 family membrane protein</fullName>
    </recommendedName>
</protein>
<organism evidence="8 9">
    <name type="scientific">Alishewanella maricola</name>
    <dbReference type="NCBI Taxonomy" id="2795740"/>
    <lineage>
        <taxon>Bacteria</taxon>
        <taxon>Pseudomonadati</taxon>
        <taxon>Pseudomonadota</taxon>
        <taxon>Gammaproteobacteria</taxon>
        <taxon>Alteromonadales</taxon>
        <taxon>Alteromonadaceae</taxon>
        <taxon>Alishewanella</taxon>
    </lineage>
</organism>
<feature type="transmembrane region" description="Helical" evidence="6">
    <location>
        <begin position="54"/>
        <end position="78"/>
    </location>
</feature>
<gene>
    <name evidence="8" type="ORF">JAO78_007545</name>
</gene>
<dbReference type="Proteomes" id="UP000633814">
    <property type="component" value="Unassembled WGS sequence"/>
</dbReference>
<keyword evidence="2 6" id="KW-1003">Cell membrane</keyword>
<name>A0ABS8C3W1_9ALTE</name>
<sequence>MTDFDFLSSFNQEWIDRDIRENGIQGVIYFLVIGAVLTACGFPRQLVAFLGGYAFGFVWGTLIATLAAVLGCSLVFYISKYAISPLIVKRFARQTAAIAGFLAAQPTRKTIIIRLLPIGSNLITNLLAGASRINARAFFIGSAVGYLPQMIVFALLGKGILIGSDWKIALSIVMLAISSVLSIHLYKRYKRSAVEFSSSDNNALKPSAKEEL</sequence>
<feature type="domain" description="VTT" evidence="7">
    <location>
        <begin position="42"/>
        <end position="158"/>
    </location>
</feature>
<dbReference type="PANTHER" id="PTHR12677">
    <property type="entry name" value="GOLGI APPARATUS MEMBRANE PROTEIN TVP38-RELATED"/>
    <property type="match status" value="1"/>
</dbReference>
<feature type="transmembrane region" description="Helical" evidence="6">
    <location>
        <begin position="168"/>
        <end position="186"/>
    </location>
</feature>
<dbReference type="InterPro" id="IPR015414">
    <property type="entry name" value="TMEM64"/>
</dbReference>
<evidence type="ECO:0000259" key="7">
    <source>
        <dbReference type="Pfam" id="PF09335"/>
    </source>
</evidence>
<evidence type="ECO:0000256" key="5">
    <source>
        <dbReference type="ARBA" id="ARBA00023136"/>
    </source>
</evidence>
<keyword evidence="5 6" id="KW-0472">Membrane</keyword>
<keyword evidence="9" id="KW-1185">Reference proteome</keyword>